<dbReference type="EMBL" id="JAIZPD010000001">
    <property type="protein sequence ID" value="KAH0968462.1"/>
    <property type="molecule type" value="Genomic_DNA"/>
</dbReference>
<evidence type="ECO:0000259" key="2">
    <source>
        <dbReference type="Pfam" id="PF01764"/>
    </source>
</evidence>
<dbReference type="GO" id="GO:0016787">
    <property type="term" value="F:hydrolase activity"/>
    <property type="evidence" value="ECO:0007669"/>
    <property type="project" value="UniProtKB-KW"/>
</dbReference>
<dbReference type="PANTHER" id="PTHR46640:SF3">
    <property type="entry name" value="LIPASE LIH1-RELATED"/>
    <property type="match status" value="1"/>
</dbReference>
<evidence type="ECO:0000313" key="4">
    <source>
        <dbReference type="Proteomes" id="UP000824596"/>
    </source>
</evidence>
<feature type="domain" description="Fungal lipase-type" evidence="2">
    <location>
        <begin position="94"/>
        <end position="225"/>
    </location>
</feature>
<dbReference type="Gene3D" id="3.40.50.1820">
    <property type="entry name" value="alpha/beta hydrolase"/>
    <property type="match status" value="1"/>
</dbReference>
<dbReference type="Proteomes" id="UP000824596">
    <property type="component" value="Unassembled WGS sequence"/>
</dbReference>
<dbReference type="GO" id="GO:0006629">
    <property type="term" value="P:lipid metabolic process"/>
    <property type="evidence" value="ECO:0007669"/>
    <property type="project" value="InterPro"/>
</dbReference>
<reference evidence="3" key="1">
    <citation type="submission" date="2021-09" db="EMBL/GenBank/DDBJ databases">
        <title>A high-quality genome of the endoparasitic fungus Hirsutella rhossiliensis with a comparison of Hirsutella genomes reveals transposable elements contributing to genome size variation.</title>
        <authorList>
            <person name="Lin R."/>
            <person name="Jiao Y."/>
            <person name="Sun X."/>
            <person name="Ling J."/>
            <person name="Xie B."/>
            <person name="Cheng X."/>
        </authorList>
    </citation>
    <scope>NUCLEOTIDE SEQUENCE</scope>
    <source>
        <strain evidence="3">HR02</strain>
    </source>
</reference>
<organism evidence="3 4">
    <name type="scientific">Hirsutella rhossiliensis</name>
    <dbReference type="NCBI Taxonomy" id="111463"/>
    <lineage>
        <taxon>Eukaryota</taxon>
        <taxon>Fungi</taxon>
        <taxon>Dikarya</taxon>
        <taxon>Ascomycota</taxon>
        <taxon>Pezizomycotina</taxon>
        <taxon>Sordariomycetes</taxon>
        <taxon>Hypocreomycetidae</taxon>
        <taxon>Hypocreales</taxon>
        <taxon>Ophiocordycipitaceae</taxon>
        <taxon>Hirsutella</taxon>
    </lineage>
</organism>
<dbReference type="PANTHER" id="PTHR46640">
    <property type="entry name" value="TRIACYLGLYCEROL LIPASE, PUTATIVE (AFU_ORTHOLOGUE AFUA_6G06510)-RELATED"/>
    <property type="match status" value="1"/>
</dbReference>
<dbReference type="RefSeq" id="XP_044725975.1">
    <property type="nucleotide sequence ID" value="XM_044859575.1"/>
</dbReference>
<evidence type="ECO:0000313" key="3">
    <source>
        <dbReference type="EMBL" id="KAH0968462.1"/>
    </source>
</evidence>
<keyword evidence="4" id="KW-1185">Reference proteome</keyword>
<protein>
    <submittedName>
        <fullName evidence="3">Lipase (Class 3) domain-containing protein</fullName>
    </submittedName>
</protein>
<comment type="caution">
    <text evidence="3">The sequence shown here is derived from an EMBL/GenBank/DDBJ whole genome shotgun (WGS) entry which is preliminary data.</text>
</comment>
<keyword evidence="1" id="KW-0378">Hydrolase</keyword>
<evidence type="ECO:0000256" key="1">
    <source>
        <dbReference type="ARBA" id="ARBA00022801"/>
    </source>
</evidence>
<gene>
    <name evidence="3" type="ORF">HRG_01104</name>
</gene>
<proteinExistence type="predicted"/>
<dbReference type="Pfam" id="PF01764">
    <property type="entry name" value="Lipase_3"/>
    <property type="match status" value="1"/>
</dbReference>
<name>A0A9P8N7L3_9HYPO</name>
<dbReference type="InterPro" id="IPR029058">
    <property type="entry name" value="AB_hydrolase_fold"/>
</dbReference>
<sequence length="311" mass="34972">MDLACARLAACAGPPVAQRFTSDREKGYLMLAYAAFSDAAYCPYNFDSITPNTLCNTTDSDCTFLDRAETVHEFTIENYIAGNIAVSHVLQNIVVSFRGTASVWDFFTDVRYLQIPARGLCRKCLVHHGFYRAFENIQSEMFKKVRALLEKHKDYRLIVTGHSLGGAVATIAGAYLRRQKIACDIYTYGSPRVGDRHFADYVSSQRNGVTARITSRFDPVTVMPSTLLNFQHVYPEYWFQERFSVEPFVKCEGPERGECSAQIPSALLNLPRRIPMHSDYWAKSNPCPAYREHQIAESEAAKEGGISQNGS</sequence>
<accession>A0A9P8N7L3</accession>
<dbReference type="SUPFAM" id="SSF53474">
    <property type="entry name" value="alpha/beta-Hydrolases"/>
    <property type="match status" value="1"/>
</dbReference>
<dbReference type="AlphaFoldDB" id="A0A9P8N7L3"/>
<dbReference type="CDD" id="cd00519">
    <property type="entry name" value="Lipase_3"/>
    <property type="match status" value="1"/>
</dbReference>
<dbReference type="GeneID" id="68350233"/>
<dbReference type="OrthoDB" id="426718at2759"/>
<dbReference type="InterPro" id="IPR051299">
    <property type="entry name" value="AB_hydrolase_lip/est"/>
</dbReference>
<dbReference type="InterPro" id="IPR002921">
    <property type="entry name" value="Fungal_lipase-type"/>
</dbReference>